<dbReference type="EMBL" id="CH916366">
    <property type="protein sequence ID" value="EDV97079.1"/>
    <property type="molecule type" value="Genomic_DNA"/>
</dbReference>
<keyword evidence="5" id="KW-1185">Reference proteome</keyword>
<dbReference type="STRING" id="7222.B4J2J4"/>
<dbReference type="PhylomeDB" id="B4J2J4"/>
<keyword evidence="2" id="KW-0539">Nucleus</keyword>
<dbReference type="Pfam" id="PF06584">
    <property type="entry name" value="DIRP"/>
    <property type="match status" value="1"/>
</dbReference>
<dbReference type="SMR" id="B4J2J4"/>
<gene>
    <name evidence="4" type="primary">Dgri\GH16628</name>
    <name evidence="4" type="ORF">Dgri_GH16628</name>
</gene>
<dbReference type="GO" id="GO:0006351">
    <property type="term" value="P:DNA-templated transcription"/>
    <property type="evidence" value="ECO:0007669"/>
    <property type="project" value="InterPro"/>
</dbReference>
<dbReference type="AlphaFoldDB" id="B4J2J4"/>
<dbReference type="PANTHER" id="PTHR21689">
    <property type="entry name" value="LIN-9"/>
    <property type="match status" value="1"/>
</dbReference>
<proteinExistence type="predicted"/>
<dbReference type="eggNOG" id="KOG1019">
    <property type="taxonomic scope" value="Eukaryota"/>
</dbReference>
<dbReference type="GO" id="GO:0017053">
    <property type="term" value="C:transcription repressor complex"/>
    <property type="evidence" value="ECO:0007669"/>
    <property type="project" value="InterPro"/>
</dbReference>
<dbReference type="HOGENOM" id="CLU_483377_0_0_1"/>
<dbReference type="GO" id="GO:0006357">
    <property type="term" value="P:regulation of transcription by RNA polymerase II"/>
    <property type="evidence" value="ECO:0007669"/>
    <property type="project" value="TreeGrafter"/>
</dbReference>
<comment type="subcellular location">
    <subcellularLocation>
        <location evidence="1">Nucleus</location>
    </subcellularLocation>
</comment>
<feature type="domain" description="DIRP" evidence="3">
    <location>
        <begin position="106"/>
        <end position="213"/>
    </location>
</feature>
<name>B4J2J4_DROGR</name>
<dbReference type="InterPro" id="IPR010561">
    <property type="entry name" value="LIN-9/ALY1"/>
</dbReference>
<dbReference type="GO" id="GO:0005654">
    <property type="term" value="C:nucleoplasm"/>
    <property type="evidence" value="ECO:0007669"/>
    <property type="project" value="TreeGrafter"/>
</dbReference>
<dbReference type="FunCoup" id="B4J2J4">
    <property type="interactions" value="621"/>
</dbReference>
<evidence type="ECO:0000259" key="3">
    <source>
        <dbReference type="SMART" id="SM01135"/>
    </source>
</evidence>
<evidence type="ECO:0000256" key="2">
    <source>
        <dbReference type="ARBA" id="ARBA00023242"/>
    </source>
</evidence>
<accession>B4J2J4</accession>
<dbReference type="OrthoDB" id="2339771at2759"/>
<dbReference type="GO" id="GO:0003677">
    <property type="term" value="F:DNA binding"/>
    <property type="evidence" value="ECO:0007669"/>
    <property type="project" value="TreeGrafter"/>
</dbReference>
<protein>
    <submittedName>
        <fullName evidence="4">GH16628</fullName>
    </submittedName>
</protein>
<evidence type="ECO:0000313" key="5">
    <source>
        <dbReference type="Proteomes" id="UP000001070"/>
    </source>
</evidence>
<dbReference type="OMA" id="KEEMIPP"/>
<dbReference type="Proteomes" id="UP000001070">
    <property type="component" value="Unassembled WGS sequence"/>
</dbReference>
<evidence type="ECO:0000313" key="4">
    <source>
        <dbReference type="EMBL" id="EDV97079.1"/>
    </source>
</evidence>
<dbReference type="InterPro" id="IPR033471">
    <property type="entry name" value="DIRP"/>
</dbReference>
<reference evidence="4 5" key="1">
    <citation type="journal article" date="2007" name="Nature">
        <title>Evolution of genes and genomes on the Drosophila phylogeny.</title>
        <authorList>
            <consortium name="Drosophila 12 Genomes Consortium"/>
            <person name="Clark A.G."/>
            <person name="Eisen M.B."/>
            <person name="Smith D.R."/>
            <person name="Bergman C.M."/>
            <person name="Oliver B."/>
            <person name="Markow T.A."/>
            <person name="Kaufman T.C."/>
            <person name="Kellis M."/>
            <person name="Gelbart W."/>
            <person name="Iyer V.N."/>
            <person name="Pollard D.A."/>
            <person name="Sackton T.B."/>
            <person name="Larracuente A.M."/>
            <person name="Singh N.D."/>
            <person name="Abad J.P."/>
            <person name="Abt D.N."/>
            <person name="Adryan B."/>
            <person name="Aguade M."/>
            <person name="Akashi H."/>
            <person name="Anderson W.W."/>
            <person name="Aquadro C.F."/>
            <person name="Ardell D.H."/>
            <person name="Arguello R."/>
            <person name="Artieri C.G."/>
            <person name="Barbash D.A."/>
            <person name="Barker D."/>
            <person name="Barsanti P."/>
            <person name="Batterham P."/>
            <person name="Batzoglou S."/>
            <person name="Begun D."/>
            <person name="Bhutkar A."/>
            <person name="Blanco E."/>
            <person name="Bosak S.A."/>
            <person name="Bradley R.K."/>
            <person name="Brand A.D."/>
            <person name="Brent M.R."/>
            <person name="Brooks A.N."/>
            <person name="Brown R.H."/>
            <person name="Butlin R.K."/>
            <person name="Caggese C."/>
            <person name="Calvi B.R."/>
            <person name="Bernardo de Carvalho A."/>
            <person name="Caspi A."/>
            <person name="Castrezana S."/>
            <person name="Celniker S.E."/>
            <person name="Chang J.L."/>
            <person name="Chapple C."/>
            <person name="Chatterji S."/>
            <person name="Chinwalla A."/>
            <person name="Civetta A."/>
            <person name="Clifton S.W."/>
            <person name="Comeron J.M."/>
            <person name="Costello J.C."/>
            <person name="Coyne J.A."/>
            <person name="Daub J."/>
            <person name="David R.G."/>
            <person name="Delcher A.L."/>
            <person name="Delehaunty K."/>
            <person name="Do C.B."/>
            <person name="Ebling H."/>
            <person name="Edwards K."/>
            <person name="Eickbush T."/>
            <person name="Evans J.D."/>
            <person name="Filipski A."/>
            <person name="Findeiss S."/>
            <person name="Freyhult E."/>
            <person name="Fulton L."/>
            <person name="Fulton R."/>
            <person name="Garcia A.C."/>
            <person name="Gardiner A."/>
            <person name="Garfield D.A."/>
            <person name="Garvin B.E."/>
            <person name="Gibson G."/>
            <person name="Gilbert D."/>
            <person name="Gnerre S."/>
            <person name="Godfrey J."/>
            <person name="Good R."/>
            <person name="Gotea V."/>
            <person name="Gravely B."/>
            <person name="Greenberg A.J."/>
            <person name="Griffiths-Jones S."/>
            <person name="Gross S."/>
            <person name="Guigo R."/>
            <person name="Gustafson E.A."/>
            <person name="Haerty W."/>
            <person name="Hahn M.W."/>
            <person name="Halligan D.L."/>
            <person name="Halpern A.L."/>
            <person name="Halter G.M."/>
            <person name="Han M.V."/>
            <person name="Heger A."/>
            <person name="Hillier L."/>
            <person name="Hinrichs A.S."/>
            <person name="Holmes I."/>
            <person name="Hoskins R.A."/>
            <person name="Hubisz M.J."/>
            <person name="Hultmark D."/>
            <person name="Huntley M.A."/>
            <person name="Jaffe D.B."/>
            <person name="Jagadeeshan S."/>
            <person name="Jeck W.R."/>
            <person name="Johnson J."/>
            <person name="Jones C.D."/>
            <person name="Jordan W.C."/>
            <person name="Karpen G.H."/>
            <person name="Kataoka E."/>
            <person name="Keightley P.D."/>
            <person name="Kheradpour P."/>
            <person name="Kirkness E.F."/>
            <person name="Koerich L.B."/>
            <person name="Kristiansen K."/>
            <person name="Kudrna D."/>
            <person name="Kulathinal R.J."/>
            <person name="Kumar S."/>
            <person name="Kwok R."/>
            <person name="Lander E."/>
            <person name="Langley C.H."/>
            <person name="Lapoint R."/>
            <person name="Lazzaro B.P."/>
            <person name="Lee S.J."/>
            <person name="Levesque L."/>
            <person name="Li R."/>
            <person name="Lin C.F."/>
            <person name="Lin M.F."/>
            <person name="Lindblad-Toh K."/>
            <person name="Llopart A."/>
            <person name="Long M."/>
            <person name="Low L."/>
            <person name="Lozovsky E."/>
            <person name="Lu J."/>
            <person name="Luo M."/>
            <person name="Machado C.A."/>
            <person name="Makalowski W."/>
            <person name="Marzo M."/>
            <person name="Matsuda M."/>
            <person name="Matzkin L."/>
            <person name="McAllister B."/>
            <person name="McBride C.S."/>
            <person name="McKernan B."/>
            <person name="McKernan K."/>
            <person name="Mendez-Lago M."/>
            <person name="Minx P."/>
            <person name="Mollenhauer M.U."/>
            <person name="Montooth K."/>
            <person name="Mount S.M."/>
            <person name="Mu X."/>
            <person name="Myers E."/>
            <person name="Negre B."/>
            <person name="Newfeld S."/>
            <person name="Nielsen R."/>
            <person name="Noor M.A."/>
            <person name="O'Grady P."/>
            <person name="Pachter L."/>
            <person name="Papaceit M."/>
            <person name="Parisi M.J."/>
            <person name="Parisi M."/>
            <person name="Parts L."/>
            <person name="Pedersen J.S."/>
            <person name="Pesole G."/>
            <person name="Phillippy A.M."/>
            <person name="Ponting C.P."/>
            <person name="Pop M."/>
            <person name="Porcelli D."/>
            <person name="Powell J.R."/>
            <person name="Prohaska S."/>
            <person name="Pruitt K."/>
            <person name="Puig M."/>
            <person name="Quesneville H."/>
            <person name="Ram K.R."/>
            <person name="Rand D."/>
            <person name="Rasmussen M.D."/>
            <person name="Reed L.K."/>
            <person name="Reenan R."/>
            <person name="Reily A."/>
            <person name="Remington K.A."/>
            <person name="Rieger T.T."/>
            <person name="Ritchie M.G."/>
            <person name="Robin C."/>
            <person name="Rogers Y.H."/>
            <person name="Rohde C."/>
            <person name="Rozas J."/>
            <person name="Rubenfield M.J."/>
            <person name="Ruiz A."/>
            <person name="Russo S."/>
            <person name="Salzberg S.L."/>
            <person name="Sanchez-Gracia A."/>
            <person name="Saranga D.J."/>
            <person name="Sato H."/>
            <person name="Schaeffer S.W."/>
            <person name="Schatz M.C."/>
            <person name="Schlenke T."/>
            <person name="Schwartz R."/>
            <person name="Segarra C."/>
            <person name="Singh R.S."/>
            <person name="Sirot L."/>
            <person name="Sirota M."/>
            <person name="Sisneros N.B."/>
            <person name="Smith C.D."/>
            <person name="Smith T.F."/>
            <person name="Spieth J."/>
            <person name="Stage D.E."/>
            <person name="Stark A."/>
            <person name="Stephan W."/>
            <person name="Strausberg R.L."/>
            <person name="Strempel S."/>
            <person name="Sturgill D."/>
            <person name="Sutton G."/>
            <person name="Sutton G.G."/>
            <person name="Tao W."/>
            <person name="Teichmann S."/>
            <person name="Tobari Y.N."/>
            <person name="Tomimura Y."/>
            <person name="Tsolas J.M."/>
            <person name="Valente V.L."/>
            <person name="Venter E."/>
            <person name="Venter J.C."/>
            <person name="Vicario S."/>
            <person name="Vieira F.G."/>
            <person name="Vilella A.J."/>
            <person name="Villasante A."/>
            <person name="Walenz B."/>
            <person name="Wang J."/>
            <person name="Wasserman M."/>
            <person name="Watts T."/>
            <person name="Wilson D."/>
            <person name="Wilson R.K."/>
            <person name="Wing R.A."/>
            <person name="Wolfner M.F."/>
            <person name="Wong A."/>
            <person name="Wong G.K."/>
            <person name="Wu C.I."/>
            <person name="Wu G."/>
            <person name="Yamamoto D."/>
            <person name="Yang H.P."/>
            <person name="Yang S.P."/>
            <person name="Yorke J.A."/>
            <person name="Yoshida K."/>
            <person name="Zdobnov E."/>
            <person name="Zhang P."/>
            <person name="Zhang Y."/>
            <person name="Zimin A.V."/>
            <person name="Baldwin J."/>
            <person name="Abdouelleil A."/>
            <person name="Abdulkadir J."/>
            <person name="Abebe A."/>
            <person name="Abera B."/>
            <person name="Abreu J."/>
            <person name="Acer S.C."/>
            <person name="Aftuck L."/>
            <person name="Alexander A."/>
            <person name="An P."/>
            <person name="Anderson E."/>
            <person name="Anderson S."/>
            <person name="Arachi H."/>
            <person name="Azer M."/>
            <person name="Bachantsang P."/>
            <person name="Barry A."/>
            <person name="Bayul T."/>
            <person name="Berlin A."/>
            <person name="Bessette D."/>
            <person name="Bloom T."/>
            <person name="Blye J."/>
            <person name="Boguslavskiy L."/>
            <person name="Bonnet C."/>
            <person name="Boukhgalter B."/>
            <person name="Bourzgui I."/>
            <person name="Brown A."/>
            <person name="Cahill P."/>
            <person name="Channer S."/>
            <person name="Cheshatsang Y."/>
            <person name="Chuda L."/>
            <person name="Citroen M."/>
            <person name="Collymore A."/>
            <person name="Cooke P."/>
            <person name="Costello M."/>
            <person name="D'Aco K."/>
            <person name="Daza R."/>
            <person name="De Haan G."/>
            <person name="DeGray S."/>
            <person name="DeMaso C."/>
            <person name="Dhargay N."/>
            <person name="Dooley K."/>
            <person name="Dooley E."/>
            <person name="Doricent M."/>
            <person name="Dorje P."/>
            <person name="Dorjee K."/>
            <person name="Dupes A."/>
            <person name="Elong R."/>
            <person name="Falk J."/>
            <person name="Farina A."/>
            <person name="Faro S."/>
            <person name="Ferguson D."/>
            <person name="Fisher S."/>
            <person name="Foley C.D."/>
            <person name="Franke A."/>
            <person name="Friedrich D."/>
            <person name="Gadbois L."/>
            <person name="Gearin G."/>
            <person name="Gearin C.R."/>
            <person name="Giannoukos G."/>
            <person name="Goode T."/>
            <person name="Graham J."/>
            <person name="Grandbois E."/>
            <person name="Grewal S."/>
            <person name="Gyaltsen K."/>
            <person name="Hafez N."/>
            <person name="Hagos B."/>
            <person name="Hall J."/>
            <person name="Henson C."/>
            <person name="Hollinger A."/>
            <person name="Honan T."/>
            <person name="Huard M.D."/>
            <person name="Hughes L."/>
            <person name="Hurhula B."/>
            <person name="Husby M.E."/>
            <person name="Kamat A."/>
            <person name="Kanga B."/>
            <person name="Kashin S."/>
            <person name="Khazanovich D."/>
            <person name="Kisner P."/>
            <person name="Lance K."/>
            <person name="Lara M."/>
            <person name="Lee W."/>
            <person name="Lennon N."/>
            <person name="Letendre F."/>
            <person name="LeVine R."/>
            <person name="Lipovsky A."/>
            <person name="Liu X."/>
            <person name="Liu J."/>
            <person name="Liu S."/>
            <person name="Lokyitsang T."/>
            <person name="Lokyitsang Y."/>
            <person name="Lubonja R."/>
            <person name="Lui A."/>
            <person name="MacDonald P."/>
            <person name="Magnisalis V."/>
            <person name="Maru K."/>
            <person name="Matthews C."/>
            <person name="McCusker W."/>
            <person name="McDonough S."/>
            <person name="Mehta T."/>
            <person name="Meldrim J."/>
            <person name="Meneus L."/>
            <person name="Mihai O."/>
            <person name="Mihalev A."/>
            <person name="Mihova T."/>
            <person name="Mittelman R."/>
            <person name="Mlenga V."/>
            <person name="Montmayeur A."/>
            <person name="Mulrain L."/>
            <person name="Navidi A."/>
            <person name="Naylor J."/>
            <person name="Negash T."/>
            <person name="Nguyen T."/>
            <person name="Nguyen N."/>
            <person name="Nicol R."/>
            <person name="Norbu C."/>
            <person name="Norbu N."/>
            <person name="Novod N."/>
            <person name="O'Neill B."/>
            <person name="Osman S."/>
            <person name="Markiewicz E."/>
            <person name="Oyono O.L."/>
            <person name="Patti C."/>
            <person name="Phunkhang P."/>
            <person name="Pierre F."/>
            <person name="Priest M."/>
            <person name="Raghuraman S."/>
            <person name="Rege F."/>
            <person name="Reyes R."/>
            <person name="Rise C."/>
            <person name="Rogov P."/>
            <person name="Ross K."/>
            <person name="Ryan E."/>
            <person name="Settipalli S."/>
            <person name="Shea T."/>
            <person name="Sherpa N."/>
            <person name="Shi L."/>
            <person name="Shih D."/>
            <person name="Sparrow T."/>
            <person name="Spaulding J."/>
            <person name="Stalker J."/>
            <person name="Stange-Thomann N."/>
            <person name="Stavropoulos S."/>
            <person name="Stone C."/>
            <person name="Strader C."/>
            <person name="Tesfaye S."/>
            <person name="Thomson T."/>
            <person name="Thoulutsang Y."/>
            <person name="Thoulutsang D."/>
            <person name="Topham K."/>
            <person name="Topping I."/>
            <person name="Tsamla T."/>
            <person name="Vassiliev H."/>
            <person name="Vo A."/>
            <person name="Wangchuk T."/>
            <person name="Wangdi T."/>
            <person name="Weiand M."/>
            <person name="Wilkinson J."/>
            <person name="Wilson A."/>
            <person name="Yadav S."/>
            <person name="Young G."/>
            <person name="Yu Q."/>
            <person name="Zembek L."/>
            <person name="Zhong D."/>
            <person name="Zimmer A."/>
            <person name="Zwirko Z."/>
            <person name="Jaffe D.B."/>
            <person name="Alvarez P."/>
            <person name="Brockman W."/>
            <person name="Butler J."/>
            <person name="Chin C."/>
            <person name="Gnerre S."/>
            <person name="Grabherr M."/>
            <person name="Kleber M."/>
            <person name="Mauceli E."/>
            <person name="MacCallum I."/>
        </authorList>
    </citation>
    <scope>NUCLEOTIDE SEQUENCE [LARGE SCALE GENOMIC DNA]</scope>
    <source>
        <strain evidence="5">Tucson 15287-2541.00</strain>
    </source>
</reference>
<dbReference type="GO" id="GO:0051726">
    <property type="term" value="P:regulation of cell cycle"/>
    <property type="evidence" value="ECO:0007669"/>
    <property type="project" value="TreeGrafter"/>
</dbReference>
<dbReference type="SMART" id="SM01135">
    <property type="entry name" value="DIRP"/>
    <property type="match status" value="1"/>
</dbReference>
<evidence type="ECO:0000256" key="1">
    <source>
        <dbReference type="ARBA" id="ARBA00004123"/>
    </source>
</evidence>
<dbReference type="PANTHER" id="PTHR21689:SF2">
    <property type="entry name" value="PROTEIN LIN-9 HOMOLOG"/>
    <property type="match status" value="1"/>
</dbReference>
<organism evidence="5">
    <name type="scientific">Drosophila grimshawi</name>
    <name type="common">Hawaiian fruit fly</name>
    <name type="synonym">Idiomyia grimshawi</name>
    <dbReference type="NCBI Taxonomy" id="7222"/>
    <lineage>
        <taxon>Eukaryota</taxon>
        <taxon>Metazoa</taxon>
        <taxon>Ecdysozoa</taxon>
        <taxon>Arthropoda</taxon>
        <taxon>Hexapoda</taxon>
        <taxon>Insecta</taxon>
        <taxon>Pterygota</taxon>
        <taxon>Neoptera</taxon>
        <taxon>Endopterygota</taxon>
        <taxon>Diptera</taxon>
        <taxon>Brachycera</taxon>
        <taxon>Muscomorpha</taxon>
        <taxon>Ephydroidea</taxon>
        <taxon>Drosophilidae</taxon>
        <taxon>Drosophila</taxon>
        <taxon>Hawaiian Drosophila</taxon>
    </lineage>
</organism>
<sequence length="501" mass="57730">MSDNLTDSQLTKTPPLLSALGLTRAHKMPNKKESRRRLLRSQTHATKDNNELFVHLPKFTMRLREEKGSVEAKEPDNVVNDPKQMLYKFVKQSKCQCWIWYEFNESTIDKAILASTFDWNDYLVNYLQELETRQMSRHCWQVIRRSLGKARRFSPAFIELERNMLEENRYIVRQLQQRRLDVLQDKQLLLELLPKQIPLPLAVDTKVISLLSVPRSRLCKGRIVSYDPRQSRYLVKFNIGSKHKLLSIPDCLLHALQECNSVPSSTIVQEFKEKQLLAEAVSPEDQARAQLITTVLQLQKLIDLKRKTVQDVTSMNEELLLGGVPPIARRESKQSTNREKLQLRHASNIMALHRVNAEILKPLRLAQNYLNEYETSVLHNKCLPRNKLYEKCRTLAEMDMKAVQNKGQVEDGGTRLLILRLQTLLHVCGELGNGNNIEVDAVMEDVVTNMLVGLPTELSEEFDQVVGLLKPLSEQIRALTKVKPAEAMIEDIDEPDIEMDL</sequence>
<dbReference type="InParanoid" id="B4J2J4"/>